<evidence type="ECO:0000313" key="3">
    <source>
        <dbReference type="Proteomes" id="UP001138709"/>
    </source>
</evidence>
<feature type="transmembrane region" description="Helical" evidence="1">
    <location>
        <begin position="223"/>
        <end position="244"/>
    </location>
</feature>
<evidence type="ECO:0000313" key="2">
    <source>
        <dbReference type="EMBL" id="MBR0679042.1"/>
    </source>
</evidence>
<protein>
    <submittedName>
        <fullName evidence="2">Uncharacterized protein</fullName>
    </submittedName>
</protein>
<sequence length="402" mass="41901">MSSQPLPRLAALHRLRTLLPSDEQLVWLTSLGLGLLAVVALLERHVWGDTSPIFWDLPVYVATSEAQARGLDPYAPEVMRLLGLPDYLFVNSPPIATWLLGLAGGTPLRPHLGALLALAHVGALLAMPLVLGRVFFGHGMAGFALAAAAFLTMFAGAGITSVSAANLGTVLHAVILLALAPGLLRGRWAAFFVAVALASLFKPFYLAYCLLPAAANGWNWRHALVGAGISATVLVAHAASALIAPEAFSGWIANLRAAILVQGDTGTNLLGARALRDGGALRYLVQAAVIVAFLAVALLGRIRGRALWAALLIVVQFVNPRMMVYDLAVAAIPFAFLAAPFIPAGRGPLARIGIAVGAVSVVQFAAYNGRLLDGSLLFPLMALALVLAACCAGRAAEERAGS</sequence>
<dbReference type="Proteomes" id="UP001138709">
    <property type="component" value="Unassembled WGS sequence"/>
</dbReference>
<dbReference type="RefSeq" id="WP_211844393.1">
    <property type="nucleotide sequence ID" value="NZ_JAAEDL010000001.1"/>
</dbReference>
<reference evidence="2" key="2">
    <citation type="journal article" date="2021" name="Syst. Appl. Microbiol.">
        <title>Roseomonas hellenica sp. nov., isolated from roots of wild-growing Alkanna tinctoria.</title>
        <authorList>
            <person name="Rat A."/>
            <person name="Naranjo H.D."/>
            <person name="Lebbe L."/>
            <person name="Cnockaert M."/>
            <person name="Krigas N."/>
            <person name="Grigoriadou K."/>
            <person name="Maloupa E."/>
            <person name="Willems A."/>
        </authorList>
    </citation>
    <scope>NUCLEOTIDE SEQUENCE</scope>
    <source>
        <strain evidence="2">LMG 31228</strain>
    </source>
</reference>
<comment type="caution">
    <text evidence="2">The sequence shown here is derived from an EMBL/GenBank/DDBJ whole genome shotgun (WGS) entry which is preliminary data.</text>
</comment>
<organism evidence="2 3">
    <name type="scientific">Neoroseomonas eburnea</name>
    <dbReference type="NCBI Taxonomy" id="1346889"/>
    <lineage>
        <taxon>Bacteria</taxon>
        <taxon>Pseudomonadati</taxon>
        <taxon>Pseudomonadota</taxon>
        <taxon>Alphaproteobacteria</taxon>
        <taxon>Acetobacterales</taxon>
        <taxon>Acetobacteraceae</taxon>
        <taxon>Neoroseomonas</taxon>
    </lineage>
</organism>
<reference evidence="2" key="1">
    <citation type="submission" date="2020-01" db="EMBL/GenBank/DDBJ databases">
        <authorList>
            <person name="Rat A."/>
        </authorList>
    </citation>
    <scope>NUCLEOTIDE SEQUENCE</scope>
    <source>
        <strain evidence="2">LMG 31228</strain>
    </source>
</reference>
<dbReference type="AlphaFoldDB" id="A0A9X9X5Q6"/>
<keyword evidence="3" id="KW-1185">Reference proteome</keyword>
<name>A0A9X9X5Q6_9PROT</name>
<feature type="transmembrane region" description="Helical" evidence="1">
    <location>
        <begin position="348"/>
        <end position="369"/>
    </location>
</feature>
<feature type="transmembrane region" description="Helical" evidence="1">
    <location>
        <begin position="164"/>
        <end position="184"/>
    </location>
</feature>
<feature type="transmembrane region" description="Helical" evidence="1">
    <location>
        <begin position="112"/>
        <end position="131"/>
    </location>
</feature>
<feature type="transmembrane region" description="Helical" evidence="1">
    <location>
        <begin position="137"/>
        <end position="157"/>
    </location>
</feature>
<feature type="transmembrane region" description="Helical" evidence="1">
    <location>
        <begin position="376"/>
        <end position="396"/>
    </location>
</feature>
<evidence type="ECO:0000256" key="1">
    <source>
        <dbReference type="SAM" id="Phobius"/>
    </source>
</evidence>
<feature type="transmembrane region" description="Helical" evidence="1">
    <location>
        <begin position="25"/>
        <end position="42"/>
    </location>
</feature>
<accession>A0A9X9X5Q6</accession>
<gene>
    <name evidence="2" type="ORF">GXW74_00960</name>
</gene>
<keyword evidence="1" id="KW-0812">Transmembrane</keyword>
<proteinExistence type="predicted"/>
<feature type="transmembrane region" description="Helical" evidence="1">
    <location>
        <begin position="283"/>
        <end position="302"/>
    </location>
</feature>
<keyword evidence="1" id="KW-0472">Membrane</keyword>
<keyword evidence="1" id="KW-1133">Transmembrane helix</keyword>
<feature type="transmembrane region" description="Helical" evidence="1">
    <location>
        <begin position="190"/>
        <end position="211"/>
    </location>
</feature>
<dbReference type="EMBL" id="JAAEDL010000001">
    <property type="protein sequence ID" value="MBR0679042.1"/>
    <property type="molecule type" value="Genomic_DNA"/>
</dbReference>
<feature type="transmembrane region" description="Helical" evidence="1">
    <location>
        <begin position="323"/>
        <end position="342"/>
    </location>
</feature>